<feature type="region of interest" description="Disordered" evidence="1">
    <location>
        <begin position="1"/>
        <end position="20"/>
    </location>
</feature>
<evidence type="ECO:0000313" key="4">
    <source>
        <dbReference type="Proteomes" id="UP000237846"/>
    </source>
</evidence>
<accession>A0A2T0PVL9</accession>
<gene>
    <name evidence="3" type="ORF">CLV72_109194</name>
</gene>
<dbReference type="InterPro" id="IPR015330">
    <property type="entry name" value="DNA_primase/pol_bifunc_N"/>
</dbReference>
<dbReference type="OrthoDB" id="3187422at2"/>
<proteinExistence type="predicted"/>
<keyword evidence="4" id="KW-1185">Reference proteome</keyword>
<dbReference type="EMBL" id="PVZC01000009">
    <property type="protein sequence ID" value="PRX95585.1"/>
    <property type="molecule type" value="Genomic_DNA"/>
</dbReference>
<dbReference type="RefSeq" id="WP_106251783.1">
    <property type="nucleotide sequence ID" value="NZ_PVZC01000009.1"/>
</dbReference>
<organism evidence="3 4">
    <name type="scientific">Allonocardiopsis opalescens</name>
    <dbReference type="NCBI Taxonomy" id="1144618"/>
    <lineage>
        <taxon>Bacteria</taxon>
        <taxon>Bacillati</taxon>
        <taxon>Actinomycetota</taxon>
        <taxon>Actinomycetes</taxon>
        <taxon>Streptosporangiales</taxon>
        <taxon>Allonocardiopsis</taxon>
    </lineage>
</organism>
<evidence type="ECO:0000313" key="3">
    <source>
        <dbReference type="EMBL" id="PRX95585.1"/>
    </source>
</evidence>
<evidence type="ECO:0000259" key="2">
    <source>
        <dbReference type="Pfam" id="PF09250"/>
    </source>
</evidence>
<protein>
    <submittedName>
        <fullName evidence="3">Bifunctional DNA primase/polymerase-like protein</fullName>
    </submittedName>
</protein>
<evidence type="ECO:0000256" key="1">
    <source>
        <dbReference type="SAM" id="MobiDB-lite"/>
    </source>
</evidence>
<sequence>MSRTCANPRCGAPLGGTRRAQTTTCSNRCRMALSRARRASTVPAELRERDRWVLHDAAKAPRTPGGAPASVTDPATWSRFSTVRSRPRRGFVLDGDGIVCIDLDDCLDAGGALSPLATALLRRCPPTYVEVSPSGRGLHVWGRGEVARGRRLRRGGGKAEIYGAGRYITVTGRPHGGAPSVLGDLSGVIRWLLT</sequence>
<dbReference type="AlphaFoldDB" id="A0A2T0PVL9"/>
<comment type="caution">
    <text evidence="3">The sequence shown here is derived from an EMBL/GenBank/DDBJ whole genome shotgun (WGS) entry which is preliminary data.</text>
</comment>
<name>A0A2T0PVL9_9ACTN</name>
<dbReference type="Proteomes" id="UP000237846">
    <property type="component" value="Unassembled WGS sequence"/>
</dbReference>
<reference evidence="3 4" key="1">
    <citation type="submission" date="2018-03" db="EMBL/GenBank/DDBJ databases">
        <title>Genomic Encyclopedia of Archaeal and Bacterial Type Strains, Phase II (KMG-II): from individual species to whole genera.</title>
        <authorList>
            <person name="Goeker M."/>
        </authorList>
    </citation>
    <scope>NUCLEOTIDE SEQUENCE [LARGE SCALE GENOMIC DNA]</scope>
    <source>
        <strain evidence="3 4">DSM 45601</strain>
    </source>
</reference>
<dbReference type="Pfam" id="PF09250">
    <property type="entry name" value="Prim-Pol"/>
    <property type="match status" value="1"/>
</dbReference>
<feature type="domain" description="DNA primase/polymerase bifunctional N-terminal" evidence="2">
    <location>
        <begin position="55"/>
        <end position="177"/>
    </location>
</feature>